<accession>A0A8K0SW11</accession>
<proteinExistence type="predicted"/>
<evidence type="ECO:0000313" key="2">
    <source>
        <dbReference type="EMBL" id="KAH7321197.1"/>
    </source>
</evidence>
<protein>
    <submittedName>
        <fullName evidence="2">Uncharacterized protein</fullName>
    </submittedName>
</protein>
<name>A0A8K0SW11_9HYPO</name>
<reference evidence="2" key="1">
    <citation type="journal article" date="2021" name="Nat. Commun.">
        <title>Genetic determinants of endophytism in the Arabidopsis root mycobiome.</title>
        <authorList>
            <person name="Mesny F."/>
            <person name="Miyauchi S."/>
            <person name="Thiergart T."/>
            <person name="Pickel B."/>
            <person name="Atanasova L."/>
            <person name="Karlsson M."/>
            <person name="Huettel B."/>
            <person name="Barry K.W."/>
            <person name="Haridas S."/>
            <person name="Chen C."/>
            <person name="Bauer D."/>
            <person name="Andreopoulos W."/>
            <person name="Pangilinan J."/>
            <person name="LaButti K."/>
            <person name="Riley R."/>
            <person name="Lipzen A."/>
            <person name="Clum A."/>
            <person name="Drula E."/>
            <person name="Henrissat B."/>
            <person name="Kohler A."/>
            <person name="Grigoriev I.V."/>
            <person name="Martin F.M."/>
            <person name="Hacquard S."/>
        </authorList>
    </citation>
    <scope>NUCLEOTIDE SEQUENCE</scope>
    <source>
        <strain evidence="2">MPI-CAGE-CH-0235</strain>
    </source>
</reference>
<evidence type="ECO:0000256" key="1">
    <source>
        <dbReference type="SAM" id="MobiDB-lite"/>
    </source>
</evidence>
<evidence type="ECO:0000313" key="3">
    <source>
        <dbReference type="Proteomes" id="UP000813444"/>
    </source>
</evidence>
<feature type="region of interest" description="Disordered" evidence="1">
    <location>
        <begin position="30"/>
        <end position="75"/>
    </location>
</feature>
<comment type="caution">
    <text evidence="2">The sequence shown here is derived from an EMBL/GenBank/DDBJ whole genome shotgun (WGS) entry which is preliminary data.</text>
</comment>
<feature type="compositionally biased region" description="Polar residues" evidence="1">
    <location>
        <begin position="32"/>
        <end position="44"/>
    </location>
</feature>
<dbReference type="EMBL" id="JAGPNK010000005">
    <property type="protein sequence ID" value="KAH7321197.1"/>
    <property type="molecule type" value="Genomic_DNA"/>
</dbReference>
<keyword evidence="3" id="KW-1185">Reference proteome</keyword>
<sequence>MTFNYGHYGHRSLFYPGSCWHRSRRDRVLSVQRKTGQGSRCDNASTPPPVPGNSNSSPRSEPARETRHRRQAMRNVSERCRSLECFVLRGLPSYQKYLVMKTAPDHLQPHSPSLPAKDGLSWGGRDNIAGMAPFYSSFFHASRAGGPNQAGMSHRHGWFNMIRSIIDRHQAGRPEAQEPIAGIPPKTRIREWIPKHLTPHTSGRKLQGG</sequence>
<organism evidence="2 3">
    <name type="scientific">Stachybotrys elegans</name>
    <dbReference type="NCBI Taxonomy" id="80388"/>
    <lineage>
        <taxon>Eukaryota</taxon>
        <taxon>Fungi</taxon>
        <taxon>Dikarya</taxon>
        <taxon>Ascomycota</taxon>
        <taxon>Pezizomycotina</taxon>
        <taxon>Sordariomycetes</taxon>
        <taxon>Hypocreomycetidae</taxon>
        <taxon>Hypocreales</taxon>
        <taxon>Stachybotryaceae</taxon>
        <taxon>Stachybotrys</taxon>
    </lineage>
</organism>
<gene>
    <name evidence="2" type="ORF">B0I35DRAFT_209310</name>
</gene>
<dbReference type="Proteomes" id="UP000813444">
    <property type="component" value="Unassembled WGS sequence"/>
</dbReference>
<dbReference type="AlphaFoldDB" id="A0A8K0SW11"/>